<evidence type="ECO:0000256" key="2">
    <source>
        <dbReference type="ARBA" id="ARBA00007362"/>
    </source>
</evidence>
<gene>
    <name evidence="10" type="ORF">BJ984_001255</name>
</gene>
<dbReference type="GO" id="GO:0016020">
    <property type="term" value="C:membrane"/>
    <property type="evidence" value="ECO:0007669"/>
    <property type="project" value="UniProtKB-SubCell"/>
</dbReference>
<dbReference type="PANTHER" id="PTHR32322">
    <property type="entry name" value="INNER MEMBRANE TRANSPORTER"/>
    <property type="match status" value="1"/>
</dbReference>
<feature type="transmembrane region" description="Helical" evidence="7">
    <location>
        <begin position="185"/>
        <end position="207"/>
    </location>
</feature>
<evidence type="ECO:0000256" key="4">
    <source>
        <dbReference type="ARBA" id="ARBA00022989"/>
    </source>
</evidence>
<protein>
    <submittedName>
        <fullName evidence="10">Drug/metabolite transporter (DMT)-like permease</fullName>
    </submittedName>
</protein>
<feature type="domain" description="EamA" evidence="8">
    <location>
        <begin position="156"/>
        <end position="299"/>
    </location>
</feature>
<feature type="transmembrane region" description="Helical" evidence="7">
    <location>
        <begin position="227"/>
        <end position="250"/>
    </location>
</feature>
<evidence type="ECO:0000256" key="5">
    <source>
        <dbReference type="ARBA" id="ARBA00023136"/>
    </source>
</evidence>
<dbReference type="InterPro" id="IPR021331">
    <property type="entry name" value="Hva1_TUDOR"/>
</dbReference>
<dbReference type="RefSeq" id="WP_179547301.1">
    <property type="nucleotide sequence ID" value="NZ_BSEW01000001.1"/>
</dbReference>
<dbReference type="PANTHER" id="PTHR32322:SF2">
    <property type="entry name" value="EAMA DOMAIN-CONTAINING PROTEIN"/>
    <property type="match status" value="1"/>
</dbReference>
<dbReference type="InterPro" id="IPR050638">
    <property type="entry name" value="AA-Vitamin_Transporters"/>
</dbReference>
<keyword evidence="3 7" id="KW-0812">Transmembrane</keyword>
<feature type="domain" description="EamA" evidence="8">
    <location>
        <begin position="10"/>
        <end position="145"/>
    </location>
</feature>
<dbReference type="Pfam" id="PF00892">
    <property type="entry name" value="EamA"/>
    <property type="match status" value="2"/>
</dbReference>
<feature type="transmembrane region" description="Helical" evidence="7">
    <location>
        <begin position="100"/>
        <end position="120"/>
    </location>
</feature>
<feature type="transmembrane region" description="Helical" evidence="7">
    <location>
        <begin position="39"/>
        <end position="62"/>
    </location>
</feature>
<feature type="transmembrane region" description="Helical" evidence="7">
    <location>
        <begin position="283"/>
        <end position="301"/>
    </location>
</feature>
<keyword evidence="4 7" id="KW-1133">Transmembrane helix</keyword>
<dbReference type="SUPFAM" id="SSF103481">
    <property type="entry name" value="Multidrug resistance efflux transporter EmrE"/>
    <property type="match status" value="2"/>
</dbReference>
<feature type="transmembrane region" description="Helical" evidence="7">
    <location>
        <begin position="127"/>
        <end position="145"/>
    </location>
</feature>
<evidence type="ECO:0000256" key="7">
    <source>
        <dbReference type="SAM" id="Phobius"/>
    </source>
</evidence>
<evidence type="ECO:0000256" key="1">
    <source>
        <dbReference type="ARBA" id="ARBA00004141"/>
    </source>
</evidence>
<reference evidence="10 11" key="1">
    <citation type="submission" date="2020-07" db="EMBL/GenBank/DDBJ databases">
        <title>Sequencing the genomes of 1000 actinobacteria strains.</title>
        <authorList>
            <person name="Klenk H.-P."/>
        </authorList>
    </citation>
    <scope>NUCLEOTIDE SEQUENCE [LARGE SCALE GENOMIC DNA]</scope>
    <source>
        <strain evidence="10 11">DSM 26474</strain>
    </source>
</reference>
<dbReference type="Gene3D" id="2.30.30.1060">
    <property type="match status" value="1"/>
</dbReference>
<evidence type="ECO:0000313" key="10">
    <source>
        <dbReference type="EMBL" id="NYD70097.1"/>
    </source>
</evidence>
<feature type="transmembrane region" description="Helical" evidence="7">
    <location>
        <begin position="257"/>
        <end position="277"/>
    </location>
</feature>
<feature type="transmembrane region" description="Helical" evidence="7">
    <location>
        <begin position="151"/>
        <end position="173"/>
    </location>
</feature>
<dbReference type="Proteomes" id="UP000549913">
    <property type="component" value="Unassembled WGS sequence"/>
</dbReference>
<dbReference type="InterPro" id="IPR037185">
    <property type="entry name" value="EmrE-like"/>
</dbReference>
<dbReference type="Pfam" id="PF11160">
    <property type="entry name" value="Hva1_TUDOR"/>
    <property type="match status" value="1"/>
</dbReference>
<dbReference type="AlphaFoldDB" id="A0A852SMQ7"/>
<keyword evidence="11" id="KW-1185">Reference proteome</keyword>
<accession>A0A852SMQ7</accession>
<evidence type="ECO:0000313" key="11">
    <source>
        <dbReference type="Proteomes" id="UP000549913"/>
    </source>
</evidence>
<keyword evidence="5 7" id="KW-0472">Membrane</keyword>
<dbReference type="EMBL" id="JACCBM010000001">
    <property type="protein sequence ID" value="NYD70097.1"/>
    <property type="molecule type" value="Genomic_DNA"/>
</dbReference>
<comment type="subcellular location">
    <subcellularLocation>
        <location evidence="1">Membrane</location>
        <topology evidence="1">Multi-pass membrane protein</topology>
    </subcellularLocation>
</comment>
<name>A0A852SMQ7_9MICO</name>
<feature type="domain" description="Hypervirulence associated protein TUDOR" evidence="9">
    <location>
        <begin position="321"/>
        <end position="379"/>
    </location>
</feature>
<feature type="compositionally biased region" description="Basic and acidic residues" evidence="6">
    <location>
        <begin position="364"/>
        <end position="384"/>
    </location>
</feature>
<feature type="transmembrane region" description="Helical" evidence="7">
    <location>
        <begin position="74"/>
        <end position="94"/>
    </location>
</feature>
<evidence type="ECO:0000256" key="6">
    <source>
        <dbReference type="SAM" id="MobiDB-lite"/>
    </source>
</evidence>
<feature type="region of interest" description="Disordered" evidence="6">
    <location>
        <begin position="309"/>
        <end position="384"/>
    </location>
</feature>
<sequence length="384" mass="39345">MPAPATHRASGLIIALAAAAAFGTSGPFVKPLLDAGWSPAAAVAVRAFAGGLVLLPAALVALRGRWGLLLAAWRLVLAYGLVAVIGAQVFYFAAISRMPVGIALLIEYTAPILLVLLAWGRTRIPPALLTIVGAVLSIAGLALVINPSGAGGLDVLGVVFALCAALCLAGYYLIAALPTGDLPPVTLVSAGLVLGGVALGGVGAVGLVPFTFSFAPVDMPLVGEVSWMLPMAVVVLVATAFAYLTGIIGAIRLGSRVASFVGLVEVLFAVLFAWLLLGEVPTWLQLMGGALIVAGVVFVKLEREGPDGSTVQPMAKKLSKGDHVEWSTHGTTTSGEVEKSITSDTEAAGRTVRASDDDPQYLVKSDKSGREAVHKPEALKKTSS</sequence>
<comment type="caution">
    <text evidence="10">The sequence shown here is derived from an EMBL/GenBank/DDBJ whole genome shotgun (WGS) entry which is preliminary data.</text>
</comment>
<comment type="similarity">
    <text evidence="2">Belongs to the EamA transporter family.</text>
</comment>
<evidence type="ECO:0000259" key="8">
    <source>
        <dbReference type="Pfam" id="PF00892"/>
    </source>
</evidence>
<proteinExistence type="inferred from homology"/>
<evidence type="ECO:0000256" key="3">
    <source>
        <dbReference type="ARBA" id="ARBA00022692"/>
    </source>
</evidence>
<dbReference type="InterPro" id="IPR000620">
    <property type="entry name" value="EamA_dom"/>
</dbReference>
<organism evidence="10 11">
    <name type="scientific">Herbiconiux flava</name>
    <dbReference type="NCBI Taxonomy" id="881268"/>
    <lineage>
        <taxon>Bacteria</taxon>
        <taxon>Bacillati</taxon>
        <taxon>Actinomycetota</taxon>
        <taxon>Actinomycetes</taxon>
        <taxon>Micrococcales</taxon>
        <taxon>Microbacteriaceae</taxon>
        <taxon>Herbiconiux</taxon>
    </lineage>
</organism>
<evidence type="ECO:0000259" key="9">
    <source>
        <dbReference type="Pfam" id="PF11160"/>
    </source>
</evidence>